<dbReference type="Proteomes" id="UP000186004">
    <property type="component" value="Unassembled WGS sequence"/>
</dbReference>
<dbReference type="OrthoDB" id="281785at2"/>
<name>A0A1N7EFZ6_9ACTN</name>
<evidence type="ECO:0000313" key="1">
    <source>
        <dbReference type="EMBL" id="SIR86990.1"/>
    </source>
</evidence>
<gene>
    <name evidence="1" type="ORF">SAMN05444858_12338</name>
</gene>
<organism evidence="1 2">
    <name type="scientific">Micromonospora avicenniae</name>
    <dbReference type="NCBI Taxonomy" id="1198245"/>
    <lineage>
        <taxon>Bacteria</taxon>
        <taxon>Bacillati</taxon>
        <taxon>Actinomycetota</taxon>
        <taxon>Actinomycetes</taxon>
        <taxon>Micromonosporales</taxon>
        <taxon>Micromonosporaceae</taxon>
        <taxon>Micromonospora</taxon>
    </lineage>
</organism>
<protein>
    <submittedName>
        <fullName evidence="1">Uncharacterized protein</fullName>
    </submittedName>
</protein>
<evidence type="ECO:0000313" key="2">
    <source>
        <dbReference type="Proteomes" id="UP000186004"/>
    </source>
</evidence>
<dbReference type="AlphaFoldDB" id="A0A1N7EFZ6"/>
<accession>A0A1N7EFZ6</accession>
<dbReference type="RefSeq" id="WP_084753258.1">
    <property type="nucleotide sequence ID" value="NZ_FTNF01000023.1"/>
</dbReference>
<keyword evidence="2" id="KW-1185">Reference proteome</keyword>
<reference evidence="1 2" key="1">
    <citation type="submission" date="2017-01" db="EMBL/GenBank/DDBJ databases">
        <authorList>
            <person name="Mah S.A."/>
            <person name="Swanson W.J."/>
            <person name="Moy G.W."/>
            <person name="Vacquier V.D."/>
        </authorList>
    </citation>
    <scope>NUCLEOTIDE SEQUENCE [LARGE SCALE GENOMIC DNA]</scope>
    <source>
        <strain evidence="1 2">DSM 45758</strain>
    </source>
</reference>
<proteinExistence type="predicted"/>
<dbReference type="EMBL" id="FTNF01000023">
    <property type="protein sequence ID" value="SIR86990.1"/>
    <property type="molecule type" value="Genomic_DNA"/>
</dbReference>
<sequence>MKADGAGRPDLGEVREYHVRRLNHALRRPGMYGGEITLRLTMDAVAYIDGLDEVWQAEYGQLGKREAFTSLGVHGAFAQILPGYRDDGAVASVYADIAWRHGWLTVDRTLPEDDLRPLRDEATRWCAQDRSLDEVLAELGSPSVSFGSSNPRYPKTLAYATDRASGLVCLHFASTYDWTATEPQSESPPVLLAVRHGDGPFAETFVFTPTGTTYR</sequence>